<evidence type="ECO:0000256" key="3">
    <source>
        <dbReference type="ARBA" id="ARBA00022801"/>
    </source>
</evidence>
<dbReference type="Pfam" id="PF09331">
    <property type="entry name" value="DUF1985"/>
    <property type="match status" value="1"/>
</dbReference>
<evidence type="ECO:0000313" key="8">
    <source>
        <dbReference type="Proteomes" id="UP001064489"/>
    </source>
</evidence>
<name>A0AAD5II04_ACENE</name>
<dbReference type="Proteomes" id="UP001064489">
    <property type="component" value="Chromosome 10"/>
</dbReference>
<dbReference type="Gene3D" id="3.40.395.10">
    <property type="entry name" value="Adenoviral Proteinase, Chain A"/>
    <property type="match status" value="1"/>
</dbReference>
<protein>
    <recommendedName>
        <fullName evidence="6">Ubiquitin-like protease family profile domain-containing protein</fullName>
    </recommendedName>
</protein>
<dbReference type="Pfam" id="PF02902">
    <property type="entry name" value="Peptidase_C48"/>
    <property type="match status" value="1"/>
</dbReference>
<dbReference type="AlphaFoldDB" id="A0AAD5II04"/>
<feature type="compositionally biased region" description="Polar residues" evidence="5">
    <location>
        <begin position="603"/>
        <end position="612"/>
    </location>
</feature>
<dbReference type="SUPFAM" id="SSF54001">
    <property type="entry name" value="Cysteine proteinases"/>
    <property type="match status" value="1"/>
</dbReference>
<feature type="compositionally biased region" description="Basic and acidic residues" evidence="5">
    <location>
        <begin position="475"/>
        <end position="486"/>
    </location>
</feature>
<dbReference type="EMBL" id="JAJSOW010000105">
    <property type="protein sequence ID" value="KAI9165111.1"/>
    <property type="molecule type" value="Genomic_DNA"/>
</dbReference>
<comment type="similarity">
    <text evidence="1">Belongs to the peptidase C48 family.</text>
</comment>
<evidence type="ECO:0000259" key="6">
    <source>
        <dbReference type="PROSITE" id="PS50600"/>
    </source>
</evidence>
<accession>A0AAD5II04</accession>
<feature type="compositionally biased region" description="Basic and acidic residues" evidence="5">
    <location>
        <begin position="642"/>
        <end position="651"/>
    </location>
</feature>
<reference evidence="7" key="1">
    <citation type="journal article" date="2022" name="Plant J.">
        <title>Strategies of tolerance reflected in two North American maple genomes.</title>
        <authorList>
            <person name="McEvoy S.L."/>
            <person name="Sezen U.U."/>
            <person name="Trouern-Trend A."/>
            <person name="McMahon S.M."/>
            <person name="Schaberg P.G."/>
            <person name="Yang J."/>
            <person name="Wegrzyn J.L."/>
            <person name="Swenson N.G."/>
        </authorList>
    </citation>
    <scope>NUCLEOTIDE SEQUENCE</scope>
    <source>
        <strain evidence="7">91603</strain>
    </source>
</reference>
<feature type="coiled-coil region" evidence="4">
    <location>
        <begin position="414"/>
        <end position="441"/>
    </location>
</feature>
<proteinExistence type="inferred from homology"/>
<dbReference type="PROSITE" id="PS50600">
    <property type="entry name" value="ULP_PROTEASE"/>
    <property type="match status" value="1"/>
</dbReference>
<dbReference type="InterPro" id="IPR038765">
    <property type="entry name" value="Papain-like_cys_pep_sf"/>
</dbReference>
<keyword evidence="3" id="KW-0378">Hydrolase</keyword>
<feature type="region of interest" description="Disordered" evidence="5">
    <location>
        <begin position="447"/>
        <end position="524"/>
    </location>
</feature>
<dbReference type="PANTHER" id="PTHR48449:SF1">
    <property type="entry name" value="DUF1985 DOMAIN-CONTAINING PROTEIN"/>
    <property type="match status" value="1"/>
</dbReference>
<evidence type="ECO:0000256" key="5">
    <source>
        <dbReference type="SAM" id="MobiDB-lite"/>
    </source>
</evidence>
<comment type="caution">
    <text evidence="7">The sequence shown here is derived from an EMBL/GenBank/DDBJ whole genome shotgun (WGS) entry which is preliminary data.</text>
</comment>
<organism evidence="7 8">
    <name type="scientific">Acer negundo</name>
    <name type="common">Box elder</name>
    <dbReference type="NCBI Taxonomy" id="4023"/>
    <lineage>
        <taxon>Eukaryota</taxon>
        <taxon>Viridiplantae</taxon>
        <taxon>Streptophyta</taxon>
        <taxon>Embryophyta</taxon>
        <taxon>Tracheophyta</taxon>
        <taxon>Spermatophyta</taxon>
        <taxon>Magnoliopsida</taxon>
        <taxon>eudicotyledons</taxon>
        <taxon>Gunneridae</taxon>
        <taxon>Pentapetalae</taxon>
        <taxon>rosids</taxon>
        <taxon>malvids</taxon>
        <taxon>Sapindales</taxon>
        <taxon>Sapindaceae</taxon>
        <taxon>Hippocastanoideae</taxon>
        <taxon>Acereae</taxon>
        <taxon>Acer</taxon>
    </lineage>
</organism>
<keyword evidence="8" id="KW-1185">Reference proteome</keyword>
<feature type="compositionally biased region" description="Polar residues" evidence="5">
    <location>
        <begin position="497"/>
        <end position="514"/>
    </location>
</feature>
<dbReference type="InterPro" id="IPR015410">
    <property type="entry name" value="DUF1985"/>
</dbReference>
<evidence type="ECO:0000256" key="4">
    <source>
        <dbReference type="SAM" id="Coils"/>
    </source>
</evidence>
<evidence type="ECO:0000256" key="2">
    <source>
        <dbReference type="ARBA" id="ARBA00022670"/>
    </source>
</evidence>
<sequence>MQMRNPLKDLLKTPAEERYPGKITRHDHFGHLRDIENALNSVPEDLAVEERRRYTESCFGHFLRMQHNMKFSAGIVHRLLIRELHHDGPEDEMRFLLGKHSVLFSKVEFCLITGLKFGQLPDTSTYDVLQNGIHQRYFEGRDEVEFGELRAVVRTGGFAEQYDAVKLCLLYMLNWILMGLDEREKVSLWQFRLIENLDAFDAFPWGAHVYRQSISSFKHALDGRRERFEKRQREKGVEVHKVETYNIYGCTYALLIFAFEVIPDLAIEDCGTRREIELSPRILKWELSQRPRGDKLDSIFIERMFARVKLVPTPVELAERYYEGIEDGGSLYDADADVEHRTTVEPNDTEGPYSRPSDTEYPHSGPSDTDGSDVEGRSRSPVRHRLVRFVFPTEPRPEGHSRRGVGGQPEDRRYTELLDAFRELRDEVQRNEKKRDQQHQELLDLIRGLQGSTAQTPTEGRRSDDPPFDDPSIDDQDRHFSDRDWTGSHQDGADLQSGRQLHPSTQTVSDQQGLGVTPREEVTGGTDDIETAHMEIEQVPHKVLPDPVLHPQDLGQSASILRTPLDDPSAAHPSIHSTGIESLRPTAPIGSIPAGLAGDPRFQSPSIQSTPVGSKRGRSPSIQSRRSVDPHGLDRSPPPLQRQDRIRRPGWQERSPYTDPCRPKRARTMPQPPHVLALHKLIDPDHLAAYQAYKRNSTGELRDVDLQLPVDVLWFHRFQSNFMEFEDTHIDAYLKILRKRQRAFPTVYGPRINILDSQFYSWLCNYWDRKMGNGSDRPRTGWSSQKQNWFDEDLTVVRGQLPLGNLPWHNVDSVLIPCNLGRTHWALASIDLTAGNIYLFDPYRQEVPFSHRKMQLACLRYFVPSMLHAVNFHNHRRRGDQTYSKTTRAFTFYYVSADRVPQQATGGNCGPHTLKLTEYLAANRDTFDWSENDMTTIREKMAVEVFCNSNDWSSRL</sequence>
<feature type="region of interest" description="Disordered" evidence="5">
    <location>
        <begin position="562"/>
        <end position="669"/>
    </location>
</feature>
<dbReference type="PANTHER" id="PTHR48449">
    <property type="entry name" value="DUF1985 DOMAIN-CONTAINING PROTEIN"/>
    <property type="match status" value="1"/>
</dbReference>
<feature type="region of interest" description="Disordered" evidence="5">
    <location>
        <begin position="343"/>
        <end position="412"/>
    </location>
</feature>
<dbReference type="GO" id="GO:0008234">
    <property type="term" value="F:cysteine-type peptidase activity"/>
    <property type="evidence" value="ECO:0007669"/>
    <property type="project" value="InterPro"/>
</dbReference>
<dbReference type="InterPro" id="IPR003653">
    <property type="entry name" value="Peptidase_C48_C"/>
</dbReference>
<dbReference type="GO" id="GO:0006508">
    <property type="term" value="P:proteolysis"/>
    <property type="evidence" value="ECO:0007669"/>
    <property type="project" value="UniProtKB-KW"/>
</dbReference>
<feature type="domain" description="Ubiquitin-like protease family profile" evidence="6">
    <location>
        <begin position="708"/>
        <end position="920"/>
    </location>
</feature>
<evidence type="ECO:0000256" key="1">
    <source>
        <dbReference type="ARBA" id="ARBA00005234"/>
    </source>
</evidence>
<evidence type="ECO:0000313" key="7">
    <source>
        <dbReference type="EMBL" id="KAI9165111.1"/>
    </source>
</evidence>
<gene>
    <name evidence="7" type="ORF">LWI28_007908</name>
</gene>
<reference evidence="7" key="2">
    <citation type="submission" date="2023-02" db="EMBL/GenBank/DDBJ databases">
        <authorList>
            <person name="Swenson N.G."/>
            <person name="Wegrzyn J.L."/>
            <person name="Mcevoy S.L."/>
        </authorList>
    </citation>
    <scope>NUCLEOTIDE SEQUENCE</scope>
    <source>
        <strain evidence="7">91603</strain>
        <tissue evidence="7">Leaf</tissue>
    </source>
</reference>
<keyword evidence="4" id="KW-0175">Coiled coil</keyword>
<keyword evidence="2" id="KW-0645">Protease</keyword>